<dbReference type="AlphaFoldDB" id="A0A6M8BJ16"/>
<keyword evidence="4" id="KW-0732">Signal</keyword>
<evidence type="ECO:0000256" key="8">
    <source>
        <dbReference type="ARBA" id="ARBA00023326"/>
    </source>
</evidence>
<dbReference type="InterPro" id="IPR031158">
    <property type="entry name" value="GH10_AS"/>
</dbReference>
<comment type="similarity">
    <text evidence="2 10">Belongs to the glycosyl hydrolase 10 (cellulase F) family.</text>
</comment>
<proteinExistence type="inferred from homology"/>
<evidence type="ECO:0000256" key="1">
    <source>
        <dbReference type="ARBA" id="ARBA00000681"/>
    </source>
</evidence>
<evidence type="ECO:0000256" key="2">
    <source>
        <dbReference type="ARBA" id="ARBA00007495"/>
    </source>
</evidence>
<dbReference type="Pfam" id="PF00331">
    <property type="entry name" value="Glyco_hydro_10"/>
    <property type="match status" value="1"/>
</dbReference>
<dbReference type="GO" id="GO:0031176">
    <property type="term" value="F:endo-1,4-beta-xylanase activity"/>
    <property type="evidence" value="ECO:0007669"/>
    <property type="project" value="UniProtKB-EC"/>
</dbReference>
<dbReference type="SMART" id="SM00633">
    <property type="entry name" value="Glyco_10"/>
    <property type="match status" value="1"/>
</dbReference>
<dbReference type="PANTHER" id="PTHR31490:SF88">
    <property type="entry name" value="BETA-XYLANASE"/>
    <property type="match status" value="1"/>
</dbReference>
<sequence length="385" mass="43524">MAIQSRLGRRRLLQIGIGAAIAGCSSIRQRSRQGFGSHSLSPSALATAGFNSLAQVASRKGFFYGAASDYAMLSSDAQFAARYVENCRILVPENGLKWRALRPSPTEFDFTKTDWLFDFAVKYSLQMRGHTLVWHLSLPRWFSETVNSRNAERHLVHHIESVAGRYAGKVHSWDVVNEAIEVPDGRPDGLRKSPWLEFLGEEYIDLSFRVAAQADPEALRVYNDYGLQYDTSSHAAKRHAALRLLERLQAKGTPIQAFGIQSHLRASETRFNAEKLRQFLRDIASMGLKILITELDVSDQGLPADIEQRDRLVADAYREYLDVVLDEPAVIAVLTWGLSDRYTWLSEFKPREDGLPVRPLPLDENLERKPAWWAIAQAFDNAPLR</sequence>
<dbReference type="EC" id="3.2.1.8" evidence="10"/>
<dbReference type="PROSITE" id="PS51760">
    <property type="entry name" value="GH10_2"/>
    <property type="match status" value="1"/>
</dbReference>
<keyword evidence="7 10" id="KW-0326">Glycosidase</keyword>
<evidence type="ECO:0000313" key="13">
    <source>
        <dbReference type="Proteomes" id="UP000505210"/>
    </source>
</evidence>
<dbReference type="RefSeq" id="WP_172358493.1">
    <property type="nucleotide sequence ID" value="NZ_CP053661.1"/>
</dbReference>
<accession>A0A6M8BJ16</accession>
<evidence type="ECO:0000259" key="11">
    <source>
        <dbReference type="PROSITE" id="PS51760"/>
    </source>
</evidence>
<name>A0A6M8BJ16_9CYAN</name>
<dbReference type="GO" id="GO:0045493">
    <property type="term" value="P:xylan catabolic process"/>
    <property type="evidence" value="ECO:0007669"/>
    <property type="project" value="UniProtKB-KW"/>
</dbReference>
<dbReference type="Gene3D" id="3.20.20.80">
    <property type="entry name" value="Glycosidases"/>
    <property type="match status" value="1"/>
</dbReference>
<feature type="domain" description="GH10" evidence="11">
    <location>
        <begin position="47"/>
        <end position="378"/>
    </location>
</feature>
<evidence type="ECO:0000256" key="7">
    <source>
        <dbReference type="ARBA" id="ARBA00023295"/>
    </source>
</evidence>
<dbReference type="KEGG" id="theu:HPC62_21785"/>
<feature type="active site" description="Nucleophile" evidence="9">
    <location>
        <position position="294"/>
    </location>
</feature>
<evidence type="ECO:0000256" key="10">
    <source>
        <dbReference type="RuleBase" id="RU361174"/>
    </source>
</evidence>
<comment type="catalytic activity">
    <reaction evidence="1 10">
        <text>Endohydrolysis of (1-&gt;4)-beta-D-xylosidic linkages in xylans.</text>
        <dbReference type="EC" id="3.2.1.8"/>
    </reaction>
</comment>
<evidence type="ECO:0000256" key="6">
    <source>
        <dbReference type="ARBA" id="ARBA00023277"/>
    </source>
</evidence>
<keyword evidence="6 10" id="KW-0119">Carbohydrate metabolism</keyword>
<keyword evidence="5 10" id="KW-0378">Hydrolase</keyword>
<dbReference type="PROSITE" id="PS51257">
    <property type="entry name" value="PROKAR_LIPOPROTEIN"/>
    <property type="match status" value="1"/>
</dbReference>
<keyword evidence="13" id="KW-1185">Reference proteome</keyword>
<evidence type="ECO:0000256" key="9">
    <source>
        <dbReference type="PROSITE-ProRule" id="PRU10061"/>
    </source>
</evidence>
<dbReference type="InterPro" id="IPR001000">
    <property type="entry name" value="GH10_dom"/>
</dbReference>
<evidence type="ECO:0000313" key="12">
    <source>
        <dbReference type="EMBL" id="QKD84466.1"/>
    </source>
</evidence>
<gene>
    <name evidence="12" type="ORF">HPC62_21785</name>
</gene>
<evidence type="ECO:0000256" key="5">
    <source>
        <dbReference type="ARBA" id="ARBA00022801"/>
    </source>
</evidence>
<dbReference type="Proteomes" id="UP000505210">
    <property type="component" value="Chromosome"/>
</dbReference>
<dbReference type="InterPro" id="IPR044846">
    <property type="entry name" value="GH10"/>
</dbReference>
<dbReference type="PROSITE" id="PS00591">
    <property type="entry name" value="GH10_1"/>
    <property type="match status" value="1"/>
</dbReference>
<keyword evidence="3" id="KW-0858">Xylan degradation</keyword>
<protein>
    <recommendedName>
        <fullName evidence="10">Beta-xylanase</fullName>
        <ecNumber evidence="10">3.2.1.8</ecNumber>
    </recommendedName>
</protein>
<dbReference type="PANTHER" id="PTHR31490">
    <property type="entry name" value="GLYCOSYL HYDROLASE"/>
    <property type="match status" value="1"/>
</dbReference>
<dbReference type="SUPFAM" id="SSF51445">
    <property type="entry name" value="(Trans)glycosidases"/>
    <property type="match status" value="1"/>
</dbReference>
<organism evidence="12 13">
    <name type="scientific">Thermoleptolyngbya sichuanensis A183</name>
    <dbReference type="NCBI Taxonomy" id="2737172"/>
    <lineage>
        <taxon>Bacteria</taxon>
        <taxon>Bacillati</taxon>
        <taxon>Cyanobacteriota</taxon>
        <taxon>Cyanophyceae</taxon>
        <taxon>Oculatellales</taxon>
        <taxon>Oculatellaceae</taxon>
        <taxon>Thermoleptolyngbya</taxon>
        <taxon>Thermoleptolyngbya sichuanensis</taxon>
    </lineage>
</organism>
<dbReference type="InterPro" id="IPR017853">
    <property type="entry name" value="GH"/>
</dbReference>
<dbReference type="PRINTS" id="PR00134">
    <property type="entry name" value="GLHYDRLASE10"/>
</dbReference>
<dbReference type="EMBL" id="CP053661">
    <property type="protein sequence ID" value="QKD84466.1"/>
    <property type="molecule type" value="Genomic_DNA"/>
</dbReference>
<reference evidence="12 13" key="1">
    <citation type="submission" date="2020-05" db="EMBL/GenBank/DDBJ databases">
        <title>Complete genome sequence of of a novel Thermoleptolyngbya strain isolated from hot springs of Ganzi, Sichuan China.</title>
        <authorList>
            <person name="Tang J."/>
            <person name="Daroch M."/>
            <person name="Li L."/>
            <person name="Waleron K."/>
            <person name="Waleron M."/>
            <person name="Waleron M."/>
        </authorList>
    </citation>
    <scope>NUCLEOTIDE SEQUENCE [LARGE SCALE GENOMIC DNA]</scope>
    <source>
        <strain evidence="12 13">PKUAC-SCTA183</strain>
    </source>
</reference>
<evidence type="ECO:0000256" key="3">
    <source>
        <dbReference type="ARBA" id="ARBA00022651"/>
    </source>
</evidence>
<keyword evidence="8 10" id="KW-0624">Polysaccharide degradation</keyword>
<evidence type="ECO:0000256" key="4">
    <source>
        <dbReference type="ARBA" id="ARBA00022729"/>
    </source>
</evidence>